<sequence>MPVDSYTKLLLHCNGSDTSTTFTDDGDTGHTMIAEGNAQIDTDQQKFGTASGLFDGTGDYIRTGDHADWDFSNADFTIDFWLRPNVWGDANYKMIGDTVLDTPGASWVIWFNGGASQNLSFRYTTDGSTLISKYVSATLSAGTWFHVAVVRNGADLKFFLDGTQQGATQNVSTDTIANFTRNLEIGGDTNNALYYNGWIDELRVSKGIARWTLNFTPPTQEYPIPPPVENAIFFGANF</sequence>
<dbReference type="InterPro" id="IPR013320">
    <property type="entry name" value="ConA-like_dom_sf"/>
</dbReference>
<protein>
    <recommendedName>
        <fullName evidence="2">LamG-like jellyroll fold domain-containing protein</fullName>
    </recommendedName>
</protein>
<accession>A0A0F9AW76</accession>
<proteinExistence type="predicted"/>
<comment type="caution">
    <text evidence="1">The sequence shown here is derived from an EMBL/GenBank/DDBJ whole genome shotgun (WGS) entry which is preliminary data.</text>
</comment>
<evidence type="ECO:0000313" key="1">
    <source>
        <dbReference type="EMBL" id="KKL13844.1"/>
    </source>
</evidence>
<dbReference type="Gene3D" id="2.60.120.200">
    <property type="match status" value="1"/>
</dbReference>
<name>A0A0F9AW76_9ZZZZ</name>
<organism evidence="1">
    <name type="scientific">marine sediment metagenome</name>
    <dbReference type="NCBI Taxonomy" id="412755"/>
    <lineage>
        <taxon>unclassified sequences</taxon>
        <taxon>metagenomes</taxon>
        <taxon>ecological metagenomes</taxon>
    </lineage>
</organism>
<evidence type="ECO:0008006" key="2">
    <source>
        <dbReference type="Google" id="ProtNLM"/>
    </source>
</evidence>
<dbReference type="Pfam" id="PF13385">
    <property type="entry name" value="Laminin_G_3"/>
    <property type="match status" value="1"/>
</dbReference>
<gene>
    <name evidence="1" type="ORF">LCGC14_2521700</name>
</gene>
<dbReference type="SUPFAM" id="SSF49899">
    <property type="entry name" value="Concanavalin A-like lectins/glucanases"/>
    <property type="match status" value="1"/>
</dbReference>
<reference evidence="1" key="1">
    <citation type="journal article" date="2015" name="Nature">
        <title>Complex archaea that bridge the gap between prokaryotes and eukaryotes.</title>
        <authorList>
            <person name="Spang A."/>
            <person name="Saw J.H."/>
            <person name="Jorgensen S.L."/>
            <person name="Zaremba-Niedzwiedzka K."/>
            <person name="Martijn J."/>
            <person name="Lind A.E."/>
            <person name="van Eijk R."/>
            <person name="Schleper C."/>
            <person name="Guy L."/>
            <person name="Ettema T.J."/>
        </authorList>
    </citation>
    <scope>NUCLEOTIDE SEQUENCE</scope>
</reference>
<dbReference type="EMBL" id="LAZR01040697">
    <property type="protein sequence ID" value="KKL13844.1"/>
    <property type="molecule type" value="Genomic_DNA"/>
</dbReference>
<dbReference type="AlphaFoldDB" id="A0A0F9AW76"/>